<evidence type="ECO:0000313" key="9">
    <source>
        <dbReference type="EMBL" id="KAF2639842.1"/>
    </source>
</evidence>
<accession>A0A6A6RXX2</accession>
<dbReference type="OrthoDB" id="187171at2759"/>
<dbReference type="AlphaFoldDB" id="A0A6A6RXX2"/>
<feature type="transmembrane region" description="Helical" evidence="8">
    <location>
        <begin position="20"/>
        <end position="42"/>
    </location>
</feature>
<keyword evidence="7" id="KW-0106">Calcium</keyword>
<sequence length="73" mass="8807">MHGYWSPATSTLNWCEEDYYATRYMAELMNTFTSLFFIFLAIKSIRDRYYLDGSLLYPLLRRYWQLPLLCCLG</sequence>
<keyword evidence="4" id="KW-0378">Hydrolase</keyword>
<keyword evidence="10" id="KW-1185">Reference proteome</keyword>
<dbReference type="Proteomes" id="UP000799753">
    <property type="component" value="Unassembled WGS sequence"/>
</dbReference>
<dbReference type="GO" id="GO:0046872">
    <property type="term" value="F:metal ion binding"/>
    <property type="evidence" value="ECO:0007669"/>
    <property type="project" value="UniProtKB-KW"/>
</dbReference>
<dbReference type="Pfam" id="PF05875">
    <property type="entry name" value="Ceramidase"/>
    <property type="match status" value="1"/>
</dbReference>
<evidence type="ECO:0000313" key="10">
    <source>
        <dbReference type="Proteomes" id="UP000799753"/>
    </source>
</evidence>
<evidence type="ECO:0000256" key="4">
    <source>
        <dbReference type="ARBA" id="ARBA00022801"/>
    </source>
</evidence>
<dbReference type="GO" id="GO:0046514">
    <property type="term" value="P:ceramide catabolic process"/>
    <property type="evidence" value="ECO:0007669"/>
    <property type="project" value="TreeGrafter"/>
</dbReference>
<evidence type="ECO:0000256" key="2">
    <source>
        <dbReference type="ARBA" id="ARBA00009780"/>
    </source>
</evidence>
<feature type="binding site" evidence="7">
    <location>
        <position position="14"/>
    </location>
    <ligand>
        <name>Ca(2+)</name>
        <dbReference type="ChEBI" id="CHEBI:29108"/>
    </ligand>
</feature>
<keyword evidence="3 8" id="KW-0812">Transmembrane</keyword>
<evidence type="ECO:0000256" key="7">
    <source>
        <dbReference type="PIRSR" id="PIRSR608901-1"/>
    </source>
</evidence>
<dbReference type="GO" id="GO:0046513">
    <property type="term" value="P:ceramide biosynthetic process"/>
    <property type="evidence" value="ECO:0007669"/>
    <property type="project" value="TreeGrafter"/>
</dbReference>
<keyword evidence="5 8" id="KW-1133">Transmembrane helix</keyword>
<dbReference type="GO" id="GO:0016811">
    <property type="term" value="F:hydrolase activity, acting on carbon-nitrogen (but not peptide) bonds, in linear amides"/>
    <property type="evidence" value="ECO:0007669"/>
    <property type="project" value="InterPro"/>
</dbReference>
<evidence type="ECO:0008006" key="11">
    <source>
        <dbReference type="Google" id="ProtNLM"/>
    </source>
</evidence>
<feature type="binding site" evidence="7">
    <location>
        <position position="27"/>
    </location>
    <ligand>
        <name>Ca(2+)</name>
        <dbReference type="ChEBI" id="CHEBI:29108"/>
    </ligand>
</feature>
<name>A0A6A6RXX2_9PLEO</name>
<feature type="binding site" evidence="7">
    <location>
        <position position="16"/>
    </location>
    <ligand>
        <name>Ca(2+)</name>
        <dbReference type="ChEBI" id="CHEBI:29108"/>
    </ligand>
</feature>
<gene>
    <name evidence="9" type="ORF">P280DRAFT_527439</name>
</gene>
<evidence type="ECO:0000256" key="6">
    <source>
        <dbReference type="ARBA" id="ARBA00023136"/>
    </source>
</evidence>
<dbReference type="EMBL" id="MU006786">
    <property type="protein sequence ID" value="KAF2639842.1"/>
    <property type="molecule type" value="Genomic_DNA"/>
</dbReference>
<comment type="subcellular location">
    <subcellularLocation>
        <location evidence="1">Membrane</location>
        <topology evidence="1">Multi-pass membrane protein</topology>
    </subcellularLocation>
</comment>
<keyword evidence="6 8" id="KW-0472">Membrane</keyword>
<keyword evidence="7" id="KW-0479">Metal-binding</keyword>
<evidence type="ECO:0000256" key="1">
    <source>
        <dbReference type="ARBA" id="ARBA00004141"/>
    </source>
</evidence>
<proteinExistence type="inferred from homology"/>
<reference evidence="9" key="1">
    <citation type="journal article" date="2020" name="Stud. Mycol.">
        <title>101 Dothideomycetes genomes: a test case for predicting lifestyles and emergence of pathogens.</title>
        <authorList>
            <person name="Haridas S."/>
            <person name="Albert R."/>
            <person name="Binder M."/>
            <person name="Bloem J."/>
            <person name="Labutti K."/>
            <person name="Salamov A."/>
            <person name="Andreopoulos B."/>
            <person name="Baker S."/>
            <person name="Barry K."/>
            <person name="Bills G."/>
            <person name="Bluhm B."/>
            <person name="Cannon C."/>
            <person name="Castanera R."/>
            <person name="Culley D."/>
            <person name="Daum C."/>
            <person name="Ezra D."/>
            <person name="Gonzalez J."/>
            <person name="Henrissat B."/>
            <person name="Kuo A."/>
            <person name="Liang C."/>
            <person name="Lipzen A."/>
            <person name="Lutzoni F."/>
            <person name="Magnuson J."/>
            <person name="Mondo S."/>
            <person name="Nolan M."/>
            <person name="Ohm R."/>
            <person name="Pangilinan J."/>
            <person name="Park H.-J."/>
            <person name="Ramirez L."/>
            <person name="Alfaro M."/>
            <person name="Sun H."/>
            <person name="Tritt A."/>
            <person name="Yoshinaga Y."/>
            <person name="Zwiers L.-H."/>
            <person name="Turgeon B."/>
            <person name="Goodwin S."/>
            <person name="Spatafora J."/>
            <person name="Crous P."/>
            <person name="Grigoriev I."/>
        </authorList>
    </citation>
    <scope>NUCLEOTIDE SEQUENCE</scope>
    <source>
        <strain evidence="9">CBS 473.64</strain>
    </source>
</reference>
<evidence type="ECO:0000256" key="3">
    <source>
        <dbReference type="ARBA" id="ARBA00022692"/>
    </source>
</evidence>
<comment type="similarity">
    <text evidence="2">Belongs to the alkaline ceramidase family.</text>
</comment>
<dbReference type="PANTHER" id="PTHR46187">
    <property type="entry name" value="ALKALINE CERAMIDASE 3"/>
    <property type="match status" value="1"/>
</dbReference>
<evidence type="ECO:0000256" key="5">
    <source>
        <dbReference type="ARBA" id="ARBA00022989"/>
    </source>
</evidence>
<dbReference type="PANTHER" id="PTHR46187:SF3">
    <property type="entry name" value="ALKALINE CERAMIDASE 3"/>
    <property type="match status" value="1"/>
</dbReference>
<dbReference type="InterPro" id="IPR008901">
    <property type="entry name" value="ACER"/>
</dbReference>
<evidence type="ECO:0000256" key="8">
    <source>
        <dbReference type="SAM" id="Phobius"/>
    </source>
</evidence>
<protein>
    <recommendedName>
        <fullName evidence="11">Alkaline ceramidase</fullName>
    </recommendedName>
</protein>
<organism evidence="9 10">
    <name type="scientific">Massarina eburnea CBS 473.64</name>
    <dbReference type="NCBI Taxonomy" id="1395130"/>
    <lineage>
        <taxon>Eukaryota</taxon>
        <taxon>Fungi</taxon>
        <taxon>Dikarya</taxon>
        <taxon>Ascomycota</taxon>
        <taxon>Pezizomycotina</taxon>
        <taxon>Dothideomycetes</taxon>
        <taxon>Pleosporomycetidae</taxon>
        <taxon>Pleosporales</taxon>
        <taxon>Massarineae</taxon>
        <taxon>Massarinaceae</taxon>
        <taxon>Massarina</taxon>
    </lineage>
</organism>
<dbReference type="GO" id="GO:0005789">
    <property type="term" value="C:endoplasmic reticulum membrane"/>
    <property type="evidence" value="ECO:0007669"/>
    <property type="project" value="TreeGrafter"/>
</dbReference>